<dbReference type="RefSeq" id="WP_191317997.1">
    <property type="nucleotide sequence ID" value="NZ_BNCG01000002.1"/>
</dbReference>
<sequence>MSLNSRSASSKATRGAAALLALGAVLAPAAAFAQAKPAAKPAQPQQQQQQAAPQQPAGPTVVAVKPEPSQTDWTKVCGKDPSGGREICYTTRDFVSDQGQPVLAVAIYDVKGEPQKMMRFLLPLGLLLQPGIRSTVDQGQAIEGRYALCFPNGCFAEAQIKDSDVAAMKKGQHLNISVQNQAANVVTFQVPLAGFGKGFDGPGIDPKVLEEQQRKLQEAMQKKAQEEQQKQQQQGGAAPAPAAPAAPAPKQ</sequence>
<evidence type="ECO:0000256" key="2">
    <source>
        <dbReference type="SAM" id="SignalP"/>
    </source>
</evidence>
<evidence type="ECO:0000313" key="4">
    <source>
        <dbReference type="Proteomes" id="UP001595704"/>
    </source>
</evidence>
<feature type="chain" id="PRO_5047184898" evidence="2">
    <location>
        <begin position="34"/>
        <end position="251"/>
    </location>
</feature>
<dbReference type="Pfam" id="PF06776">
    <property type="entry name" value="IalB"/>
    <property type="match status" value="1"/>
</dbReference>
<evidence type="ECO:0000256" key="1">
    <source>
        <dbReference type="SAM" id="MobiDB-lite"/>
    </source>
</evidence>
<dbReference type="Proteomes" id="UP001595704">
    <property type="component" value="Unassembled WGS sequence"/>
</dbReference>
<keyword evidence="2" id="KW-0732">Signal</keyword>
<dbReference type="InterPro" id="IPR010642">
    <property type="entry name" value="Invasion_prot_B"/>
</dbReference>
<organism evidence="3 4">
    <name type="scientific">Camelimonas fluminis</name>
    <dbReference type="NCBI Taxonomy" id="1576911"/>
    <lineage>
        <taxon>Bacteria</taxon>
        <taxon>Pseudomonadati</taxon>
        <taxon>Pseudomonadota</taxon>
        <taxon>Alphaproteobacteria</taxon>
        <taxon>Hyphomicrobiales</taxon>
        <taxon>Chelatococcaceae</taxon>
        <taxon>Camelimonas</taxon>
    </lineage>
</organism>
<feature type="signal peptide" evidence="2">
    <location>
        <begin position="1"/>
        <end position="33"/>
    </location>
</feature>
<dbReference type="Gene3D" id="2.60.40.1880">
    <property type="entry name" value="Invasion associated locus B (IalB) protein"/>
    <property type="match status" value="1"/>
</dbReference>
<comment type="caution">
    <text evidence="3">The sequence shown here is derived from an EMBL/GenBank/DDBJ whole genome shotgun (WGS) entry which is preliminary data.</text>
</comment>
<feature type="region of interest" description="Disordered" evidence="1">
    <location>
        <begin position="203"/>
        <end position="251"/>
    </location>
</feature>
<name>A0ABV7UG62_9HYPH</name>
<accession>A0ABV7UG62</accession>
<gene>
    <name evidence="3" type="ORF">ACFONL_06735</name>
</gene>
<feature type="compositionally biased region" description="Basic and acidic residues" evidence="1">
    <location>
        <begin position="207"/>
        <end position="229"/>
    </location>
</feature>
<feature type="region of interest" description="Disordered" evidence="1">
    <location>
        <begin position="35"/>
        <end position="78"/>
    </location>
</feature>
<feature type="compositionally biased region" description="Low complexity" evidence="1">
    <location>
        <begin position="230"/>
        <end position="240"/>
    </location>
</feature>
<feature type="compositionally biased region" description="Low complexity" evidence="1">
    <location>
        <begin position="35"/>
        <end position="64"/>
    </location>
</feature>
<evidence type="ECO:0000313" key="3">
    <source>
        <dbReference type="EMBL" id="MFC3637079.1"/>
    </source>
</evidence>
<dbReference type="EMBL" id="JBHRYC010000026">
    <property type="protein sequence ID" value="MFC3637079.1"/>
    <property type="molecule type" value="Genomic_DNA"/>
</dbReference>
<feature type="compositionally biased region" description="Pro residues" evidence="1">
    <location>
        <begin position="241"/>
        <end position="251"/>
    </location>
</feature>
<proteinExistence type="predicted"/>
<dbReference type="InterPro" id="IPR038696">
    <property type="entry name" value="IalB_sf"/>
</dbReference>
<protein>
    <submittedName>
        <fullName evidence="3">Invasion associated locus B family protein</fullName>
    </submittedName>
</protein>
<reference evidence="4" key="1">
    <citation type="journal article" date="2019" name="Int. J. Syst. Evol. Microbiol.">
        <title>The Global Catalogue of Microorganisms (GCM) 10K type strain sequencing project: providing services to taxonomists for standard genome sequencing and annotation.</title>
        <authorList>
            <consortium name="The Broad Institute Genomics Platform"/>
            <consortium name="The Broad Institute Genome Sequencing Center for Infectious Disease"/>
            <person name="Wu L."/>
            <person name="Ma J."/>
        </authorList>
    </citation>
    <scope>NUCLEOTIDE SEQUENCE [LARGE SCALE GENOMIC DNA]</scope>
    <source>
        <strain evidence="4">KCTC 42282</strain>
    </source>
</reference>
<keyword evidence="4" id="KW-1185">Reference proteome</keyword>